<reference evidence="1 2" key="1">
    <citation type="submission" date="2024-01" db="EMBL/GenBank/DDBJ databases">
        <authorList>
            <person name="Allen C."/>
            <person name="Tagirdzhanova G."/>
        </authorList>
    </citation>
    <scope>NUCLEOTIDE SEQUENCE [LARGE SCALE GENOMIC DNA]</scope>
</reference>
<gene>
    <name evidence="1" type="ORF">SEUCBS140593_008545</name>
</gene>
<sequence length="199" mass="22903">MASSTAMALQGRLWSLTTRLTSFARPVQSTSPLQQVAVRAFSSTPSAAAAKAASGGGAKSTYLDRSAPLRRSKRMLADRDPKIKILDKAMYKLKFVPPPLRMGRNRFLRHWTIHRAWLLFRRQQRETRERELMQQYQSMSNACEELRLSRGPGLRDEGYLFRVAMEKKGVYRHGGVPIEYARPQTETPAREAWNHDWKR</sequence>
<dbReference type="EMBL" id="CAWUHD010000120">
    <property type="protein sequence ID" value="CAK7233270.1"/>
    <property type="molecule type" value="Genomic_DNA"/>
</dbReference>
<dbReference type="Gene3D" id="6.10.250.3440">
    <property type="match status" value="1"/>
</dbReference>
<comment type="caution">
    <text evidence="1">The sequence shown here is derived from an EMBL/GenBank/DDBJ whole genome shotgun (WGS) entry which is preliminary data.</text>
</comment>
<evidence type="ECO:0000313" key="1">
    <source>
        <dbReference type="EMBL" id="CAK7233270.1"/>
    </source>
</evidence>
<protein>
    <submittedName>
        <fullName evidence="1">Uncharacterized protein</fullName>
    </submittedName>
</protein>
<organism evidence="1 2">
    <name type="scientific">Sporothrix eucalyptigena</name>
    <dbReference type="NCBI Taxonomy" id="1812306"/>
    <lineage>
        <taxon>Eukaryota</taxon>
        <taxon>Fungi</taxon>
        <taxon>Dikarya</taxon>
        <taxon>Ascomycota</taxon>
        <taxon>Pezizomycotina</taxon>
        <taxon>Sordariomycetes</taxon>
        <taxon>Sordariomycetidae</taxon>
        <taxon>Ophiostomatales</taxon>
        <taxon>Ophiostomataceae</taxon>
        <taxon>Sporothrix</taxon>
    </lineage>
</organism>
<accession>A0ABP0CQH4</accession>
<dbReference type="PANTHER" id="PTHR39150:SF1">
    <property type="entry name" value="LARGE RIBOSOMAL SUBUNIT PROTEIN ML40"/>
    <property type="match status" value="1"/>
</dbReference>
<dbReference type="InterPro" id="IPR042831">
    <property type="entry name" value="Ribosomal_mL40_fung"/>
</dbReference>
<evidence type="ECO:0000313" key="2">
    <source>
        <dbReference type="Proteomes" id="UP001642482"/>
    </source>
</evidence>
<keyword evidence="2" id="KW-1185">Reference proteome</keyword>
<dbReference type="PANTHER" id="PTHR39150">
    <property type="entry name" value="54S RIBOSOMAL PROTEIN L28, MITOCHONDRIAL"/>
    <property type="match status" value="1"/>
</dbReference>
<name>A0ABP0CQH4_9PEZI</name>
<proteinExistence type="predicted"/>
<dbReference type="Proteomes" id="UP001642482">
    <property type="component" value="Unassembled WGS sequence"/>
</dbReference>